<keyword evidence="8" id="KW-0902">Two-component regulatory system</keyword>
<keyword evidence="6" id="KW-0418">Kinase</keyword>
<evidence type="ECO:0000256" key="6">
    <source>
        <dbReference type="ARBA" id="ARBA00022777"/>
    </source>
</evidence>
<organism evidence="12 13">
    <name type="scientific">Actinomadura nitritigenes</name>
    <dbReference type="NCBI Taxonomy" id="134602"/>
    <lineage>
        <taxon>Bacteria</taxon>
        <taxon>Bacillati</taxon>
        <taxon>Actinomycetota</taxon>
        <taxon>Actinomycetes</taxon>
        <taxon>Streptosporangiales</taxon>
        <taxon>Thermomonosporaceae</taxon>
        <taxon>Actinomadura</taxon>
    </lineage>
</organism>
<dbReference type="InterPro" id="IPR003594">
    <property type="entry name" value="HATPase_dom"/>
</dbReference>
<dbReference type="EMBL" id="JAGEOK010000026">
    <property type="protein sequence ID" value="MBO2442571.1"/>
    <property type="molecule type" value="Genomic_DNA"/>
</dbReference>
<evidence type="ECO:0000256" key="3">
    <source>
        <dbReference type="ARBA" id="ARBA00022553"/>
    </source>
</evidence>
<dbReference type="Gene3D" id="3.30.565.10">
    <property type="entry name" value="Histidine kinase-like ATPase, C-terminal domain"/>
    <property type="match status" value="1"/>
</dbReference>
<sequence>MSVTAALRRSAEATGRLVGALRITVPALFGVAPLLVFLALLVVTLPWLPDAVKPLRALANAERRRAGRVLGREIPEPYPSREDAGLGEARRIVRSPALWRDIAWMAAHGYTGLVMAVMAVGLWPAIPYAASIPLWWWAAPQGSVSAFVDLYTWPQALTLPFLQAGLDLAALLWLVPRFVRWQARLAEVLLRPTRRTSLTERVEELTETRAEALEAHGAELRRIERDLHDGTQAQLVAAALRLGLADRRFDADPAAARTLFLEARDGVEEALAQLRTVIRGVYPPILSDRGLAGAVRALAAGQHIPVEMDLDEAGRAPAAVEAAAYFVVAEALTNIAKHSGARTASVTVRREGARLLIRVRDDGKGGADAGRGSGLAGIRRRVAALDGTTRIDSPDGGGTTLEADLPCGS</sequence>
<feature type="transmembrane region" description="Helical" evidence="10">
    <location>
        <begin position="110"/>
        <end position="136"/>
    </location>
</feature>
<dbReference type="Pfam" id="PF02518">
    <property type="entry name" value="HATPase_c"/>
    <property type="match status" value="1"/>
</dbReference>
<feature type="domain" description="Histidine kinase/HSP90-like ATPase" evidence="11">
    <location>
        <begin position="319"/>
        <end position="409"/>
    </location>
</feature>
<dbReference type="PANTHER" id="PTHR24421">
    <property type="entry name" value="NITRATE/NITRITE SENSOR PROTEIN NARX-RELATED"/>
    <property type="match status" value="1"/>
</dbReference>
<evidence type="ECO:0000256" key="7">
    <source>
        <dbReference type="ARBA" id="ARBA00022840"/>
    </source>
</evidence>
<comment type="catalytic activity">
    <reaction evidence="1">
        <text>ATP + protein L-histidine = ADP + protein N-phospho-L-histidine.</text>
        <dbReference type="EC" id="2.7.13.3"/>
    </reaction>
</comment>
<dbReference type="SMART" id="SM00387">
    <property type="entry name" value="HATPase_c"/>
    <property type="match status" value="1"/>
</dbReference>
<evidence type="ECO:0000256" key="5">
    <source>
        <dbReference type="ARBA" id="ARBA00022741"/>
    </source>
</evidence>
<gene>
    <name evidence="12" type="ORF">J4557_34090</name>
</gene>
<keyword evidence="7" id="KW-0067">ATP-binding</keyword>
<dbReference type="Pfam" id="PF07730">
    <property type="entry name" value="HisKA_3"/>
    <property type="match status" value="1"/>
</dbReference>
<dbReference type="InterPro" id="IPR036890">
    <property type="entry name" value="HATPase_C_sf"/>
</dbReference>
<evidence type="ECO:0000256" key="2">
    <source>
        <dbReference type="ARBA" id="ARBA00012438"/>
    </source>
</evidence>
<keyword evidence="10" id="KW-0812">Transmembrane</keyword>
<dbReference type="Pfam" id="PF13796">
    <property type="entry name" value="Sensor"/>
    <property type="match status" value="1"/>
</dbReference>
<dbReference type="InterPro" id="IPR011712">
    <property type="entry name" value="Sig_transdc_His_kin_sub3_dim/P"/>
</dbReference>
<keyword evidence="3" id="KW-0597">Phosphoprotein</keyword>
<keyword evidence="5" id="KW-0547">Nucleotide-binding</keyword>
<dbReference type="Proteomes" id="UP000666915">
    <property type="component" value="Unassembled WGS sequence"/>
</dbReference>
<evidence type="ECO:0000256" key="9">
    <source>
        <dbReference type="SAM" id="MobiDB-lite"/>
    </source>
</evidence>
<dbReference type="InterPro" id="IPR050482">
    <property type="entry name" value="Sensor_HK_TwoCompSys"/>
</dbReference>
<evidence type="ECO:0000256" key="10">
    <source>
        <dbReference type="SAM" id="Phobius"/>
    </source>
</evidence>
<keyword evidence="4" id="KW-0808">Transferase</keyword>
<keyword evidence="10" id="KW-1133">Transmembrane helix</keyword>
<evidence type="ECO:0000256" key="8">
    <source>
        <dbReference type="ARBA" id="ARBA00023012"/>
    </source>
</evidence>
<dbReference type="CDD" id="cd16917">
    <property type="entry name" value="HATPase_UhpB-NarQ-NarX-like"/>
    <property type="match status" value="1"/>
</dbReference>
<dbReference type="Gene3D" id="1.20.5.1930">
    <property type="match status" value="1"/>
</dbReference>
<comment type="caution">
    <text evidence="12">The sequence shown here is derived from an EMBL/GenBank/DDBJ whole genome shotgun (WGS) entry which is preliminary data.</text>
</comment>
<evidence type="ECO:0000259" key="11">
    <source>
        <dbReference type="SMART" id="SM00387"/>
    </source>
</evidence>
<evidence type="ECO:0000313" key="13">
    <source>
        <dbReference type="Proteomes" id="UP000666915"/>
    </source>
</evidence>
<proteinExistence type="predicted"/>
<evidence type="ECO:0000256" key="4">
    <source>
        <dbReference type="ARBA" id="ARBA00022679"/>
    </source>
</evidence>
<feature type="transmembrane region" description="Helical" evidence="10">
    <location>
        <begin position="156"/>
        <end position="175"/>
    </location>
</feature>
<protein>
    <recommendedName>
        <fullName evidence="2">histidine kinase</fullName>
        <ecNumber evidence="2">2.7.13.3</ecNumber>
    </recommendedName>
</protein>
<feature type="region of interest" description="Disordered" evidence="9">
    <location>
        <begin position="387"/>
        <end position="409"/>
    </location>
</feature>
<evidence type="ECO:0000256" key="1">
    <source>
        <dbReference type="ARBA" id="ARBA00000085"/>
    </source>
</evidence>
<name>A0ABS3R8L5_9ACTN</name>
<evidence type="ECO:0000313" key="12">
    <source>
        <dbReference type="EMBL" id="MBO2442571.1"/>
    </source>
</evidence>
<dbReference type="EC" id="2.7.13.3" evidence="2"/>
<dbReference type="RefSeq" id="WP_208270887.1">
    <property type="nucleotide sequence ID" value="NZ_BAAAGM010000056.1"/>
</dbReference>
<accession>A0ABS3R8L5</accession>
<dbReference type="SUPFAM" id="SSF55874">
    <property type="entry name" value="ATPase domain of HSP90 chaperone/DNA topoisomerase II/histidine kinase"/>
    <property type="match status" value="1"/>
</dbReference>
<dbReference type="PANTHER" id="PTHR24421:SF10">
    <property type="entry name" value="NITRATE_NITRITE SENSOR PROTEIN NARQ"/>
    <property type="match status" value="1"/>
</dbReference>
<feature type="transmembrane region" description="Helical" evidence="10">
    <location>
        <begin position="27"/>
        <end position="48"/>
    </location>
</feature>
<keyword evidence="13" id="KW-1185">Reference proteome</keyword>
<reference evidence="12 13" key="1">
    <citation type="submission" date="2021-03" db="EMBL/GenBank/DDBJ databases">
        <authorList>
            <person name="Kanchanasin P."/>
            <person name="Saeng-In P."/>
            <person name="Phongsopitanun W."/>
            <person name="Yuki M."/>
            <person name="Kudo T."/>
            <person name="Ohkuma M."/>
            <person name="Tanasupawat S."/>
        </authorList>
    </citation>
    <scope>NUCLEOTIDE SEQUENCE [LARGE SCALE GENOMIC DNA]</scope>
    <source>
        <strain evidence="12 13">L46</strain>
    </source>
</reference>
<keyword evidence="10" id="KW-0472">Membrane</keyword>
<dbReference type="InterPro" id="IPR025828">
    <property type="entry name" value="Put_sensor_dom"/>
</dbReference>